<dbReference type="Pfam" id="PF17754">
    <property type="entry name" value="TetR_C_14"/>
    <property type="match status" value="1"/>
</dbReference>
<feature type="domain" description="HTH tetR-type" evidence="5">
    <location>
        <begin position="1"/>
        <end position="52"/>
    </location>
</feature>
<organism evidence="6 7">
    <name type="scientific">Geodermatophilus aquaeductus</name>
    <dbReference type="NCBI Taxonomy" id="1564161"/>
    <lineage>
        <taxon>Bacteria</taxon>
        <taxon>Bacillati</taxon>
        <taxon>Actinomycetota</taxon>
        <taxon>Actinomycetes</taxon>
        <taxon>Geodermatophilales</taxon>
        <taxon>Geodermatophilaceae</taxon>
        <taxon>Geodermatophilus</taxon>
    </lineage>
</organism>
<gene>
    <name evidence="6" type="ORF">SAMN06273567_104299</name>
</gene>
<feature type="DNA-binding region" description="H-T-H motif" evidence="4">
    <location>
        <begin position="15"/>
        <end position="34"/>
    </location>
</feature>
<evidence type="ECO:0000259" key="5">
    <source>
        <dbReference type="PROSITE" id="PS50977"/>
    </source>
</evidence>
<dbReference type="Gene3D" id="1.10.10.60">
    <property type="entry name" value="Homeodomain-like"/>
    <property type="match status" value="1"/>
</dbReference>
<evidence type="ECO:0000256" key="1">
    <source>
        <dbReference type="ARBA" id="ARBA00023015"/>
    </source>
</evidence>
<reference evidence="6 7" key="1">
    <citation type="submission" date="2017-05" db="EMBL/GenBank/DDBJ databases">
        <authorList>
            <person name="Varghese N."/>
            <person name="Submissions S."/>
        </authorList>
    </citation>
    <scope>NUCLEOTIDE SEQUENCE [LARGE SCALE GENOMIC DNA]</scope>
    <source>
        <strain evidence="6 7">DSM 46834</strain>
    </source>
</reference>
<keyword evidence="3" id="KW-0804">Transcription</keyword>
<protein>
    <submittedName>
        <fullName evidence="6">Transcriptional regulator, TetR family</fullName>
    </submittedName>
</protein>
<dbReference type="AlphaFoldDB" id="A0A521E8Q1"/>
<proteinExistence type="predicted"/>
<keyword evidence="7" id="KW-1185">Reference proteome</keyword>
<accession>A0A521E8Q1</accession>
<evidence type="ECO:0000313" key="6">
    <source>
        <dbReference type="EMBL" id="SMO79811.1"/>
    </source>
</evidence>
<sequence>MAQRLFLERGFDATSVDDIALAAGIGRRTFFRYFPTKADVLFVESDAELRRLEEHLAGGGRTERYQDVLARSVVAALRFPEEEREWARQRAQLLLTVPAVQAHAMSRYTAWRAAAARFAADHSGQAPDALFPLAVGQAVLAATLTAHEHWLARPEADLFEVLTRCLDLLLPPGP</sequence>
<dbReference type="GO" id="GO:0003700">
    <property type="term" value="F:DNA-binding transcription factor activity"/>
    <property type="evidence" value="ECO:0007669"/>
    <property type="project" value="TreeGrafter"/>
</dbReference>
<evidence type="ECO:0000313" key="7">
    <source>
        <dbReference type="Proteomes" id="UP000317484"/>
    </source>
</evidence>
<dbReference type="Proteomes" id="UP000317484">
    <property type="component" value="Unassembled WGS sequence"/>
</dbReference>
<evidence type="ECO:0000256" key="2">
    <source>
        <dbReference type="ARBA" id="ARBA00023125"/>
    </source>
</evidence>
<dbReference type="InterPro" id="IPR009057">
    <property type="entry name" value="Homeodomain-like_sf"/>
</dbReference>
<dbReference type="Gene3D" id="1.10.357.10">
    <property type="entry name" value="Tetracycline Repressor, domain 2"/>
    <property type="match status" value="1"/>
</dbReference>
<name>A0A521E8Q1_9ACTN</name>
<evidence type="ECO:0000256" key="4">
    <source>
        <dbReference type="PROSITE-ProRule" id="PRU00335"/>
    </source>
</evidence>
<dbReference type="InterPro" id="IPR050109">
    <property type="entry name" value="HTH-type_TetR-like_transc_reg"/>
</dbReference>
<dbReference type="InterPro" id="IPR001647">
    <property type="entry name" value="HTH_TetR"/>
</dbReference>
<dbReference type="EMBL" id="FXTJ01000004">
    <property type="protein sequence ID" value="SMO79811.1"/>
    <property type="molecule type" value="Genomic_DNA"/>
</dbReference>
<dbReference type="PANTHER" id="PTHR30055:SF238">
    <property type="entry name" value="MYCOFACTOCIN BIOSYNTHESIS TRANSCRIPTIONAL REGULATOR MFTR-RELATED"/>
    <property type="match status" value="1"/>
</dbReference>
<dbReference type="Pfam" id="PF00440">
    <property type="entry name" value="TetR_N"/>
    <property type="match status" value="1"/>
</dbReference>
<dbReference type="PROSITE" id="PS50977">
    <property type="entry name" value="HTH_TETR_2"/>
    <property type="match status" value="1"/>
</dbReference>
<keyword evidence="1" id="KW-0805">Transcription regulation</keyword>
<dbReference type="InterPro" id="IPR041347">
    <property type="entry name" value="MftR_C"/>
</dbReference>
<keyword evidence="2 4" id="KW-0238">DNA-binding</keyword>
<dbReference type="PROSITE" id="PS01081">
    <property type="entry name" value="HTH_TETR_1"/>
    <property type="match status" value="1"/>
</dbReference>
<dbReference type="GO" id="GO:0000976">
    <property type="term" value="F:transcription cis-regulatory region binding"/>
    <property type="evidence" value="ECO:0007669"/>
    <property type="project" value="TreeGrafter"/>
</dbReference>
<dbReference type="PANTHER" id="PTHR30055">
    <property type="entry name" value="HTH-TYPE TRANSCRIPTIONAL REGULATOR RUTR"/>
    <property type="match status" value="1"/>
</dbReference>
<dbReference type="InterPro" id="IPR023772">
    <property type="entry name" value="DNA-bd_HTH_TetR-type_CS"/>
</dbReference>
<evidence type="ECO:0000256" key="3">
    <source>
        <dbReference type="ARBA" id="ARBA00023163"/>
    </source>
</evidence>
<dbReference type="SUPFAM" id="SSF46689">
    <property type="entry name" value="Homeodomain-like"/>
    <property type="match status" value="1"/>
</dbReference>